<proteinExistence type="predicted"/>
<dbReference type="AlphaFoldDB" id="A0AAV4JMG2"/>
<feature type="transmembrane region" description="Helical" evidence="2">
    <location>
        <begin position="147"/>
        <end position="168"/>
    </location>
</feature>
<protein>
    <submittedName>
        <fullName evidence="3">Ankyrin repeat and SOCS box protein 2</fullName>
    </submittedName>
</protein>
<feature type="compositionally biased region" description="Basic and acidic residues" evidence="1">
    <location>
        <begin position="250"/>
        <end position="333"/>
    </location>
</feature>
<evidence type="ECO:0000256" key="2">
    <source>
        <dbReference type="SAM" id="Phobius"/>
    </source>
</evidence>
<sequence>MAFTMMGIIVNAGAVLKYVSMVLLVFVYMNDCYSNVYENYLTFNKTIMDDIIDRTTADIRKIASMPSTQQANTAFQVKCIDEEKASDPSLNFDKKETRWRLGQLLLFLDCYDTPRIPLRLFQRLCQVQVSGAPGPVYINLLAATGKFMIIVIFLAFVMIVVMAFGNVYQMSSTNTTLATLAGGFVPMLLKNVLNSKGAKLSLKTVSFKGQIDEIIDEYKQFWPVLDLLVERDIPEEEEPTDEGEEGTGESGEKEEEKDKDGADKKKDDKGAENKDIKGNGEVMKEKKVNFKDEKEGKGGDSKGGKDEKDKDTSKDKKGADGSKDGNGDKDKNANDYPKGNGDIISGVGVLHATSLEEEGMVDLFIDLSVADTAGWSIYGSSESMQNSDNEEVDDIMPRYFDRNKVDPPPAPLPNATGRLSSVRYQPRQSIIPM</sequence>
<evidence type="ECO:0000313" key="4">
    <source>
        <dbReference type="Proteomes" id="UP000762676"/>
    </source>
</evidence>
<feature type="compositionally biased region" description="Polar residues" evidence="1">
    <location>
        <begin position="417"/>
        <end position="433"/>
    </location>
</feature>
<name>A0AAV4JMG2_9GAST</name>
<feature type="region of interest" description="Disordered" evidence="1">
    <location>
        <begin position="400"/>
        <end position="433"/>
    </location>
</feature>
<dbReference type="Proteomes" id="UP000762676">
    <property type="component" value="Unassembled WGS sequence"/>
</dbReference>
<reference evidence="3 4" key="1">
    <citation type="journal article" date="2021" name="Elife">
        <title>Chloroplast acquisition without the gene transfer in kleptoplastic sea slugs, Plakobranchus ocellatus.</title>
        <authorList>
            <person name="Maeda T."/>
            <person name="Takahashi S."/>
            <person name="Yoshida T."/>
            <person name="Shimamura S."/>
            <person name="Takaki Y."/>
            <person name="Nagai Y."/>
            <person name="Toyoda A."/>
            <person name="Suzuki Y."/>
            <person name="Arimoto A."/>
            <person name="Ishii H."/>
            <person name="Satoh N."/>
            <person name="Nishiyama T."/>
            <person name="Hasebe M."/>
            <person name="Maruyama T."/>
            <person name="Minagawa J."/>
            <person name="Obokata J."/>
            <person name="Shigenobu S."/>
        </authorList>
    </citation>
    <scope>NUCLEOTIDE SEQUENCE [LARGE SCALE GENOMIC DNA]</scope>
</reference>
<evidence type="ECO:0000256" key="1">
    <source>
        <dbReference type="SAM" id="MobiDB-lite"/>
    </source>
</evidence>
<comment type="caution">
    <text evidence="3">The sequence shown here is derived from an EMBL/GenBank/DDBJ whole genome shotgun (WGS) entry which is preliminary data.</text>
</comment>
<organism evidence="3 4">
    <name type="scientific">Elysia marginata</name>
    <dbReference type="NCBI Taxonomy" id="1093978"/>
    <lineage>
        <taxon>Eukaryota</taxon>
        <taxon>Metazoa</taxon>
        <taxon>Spiralia</taxon>
        <taxon>Lophotrochozoa</taxon>
        <taxon>Mollusca</taxon>
        <taxon>Gastropoda</taxon>
        <taxon>Heterobranchia</taxon>
        <taxon>Euthyneura</taxon>
        <taxon>Panpulmonata</taxon>
        <taxon>Sacoglossa</taxon>
        <taxon>Placobranchoidea</taxon>
        <taxon>Plakobranchidae</taxon>
        <taxon>Elysia</taxon>
    </lineage>
</organism>
<accession>A0AAV4JMG2</accession>
<feature type="compositionally biased region" description="Acidic residues" evidence="1">
    <location>
        <begin position="233"/>
        <end position="249"/>
    </location>
</feature>
<keyword evidence="2" id="KW-1133">Transmembrane helix</keyword>
<evidence type="ECO:0000313" key="3">
    <source>
        <dbReference type="EMBL" id="GFS24002.1"/>
    </source>
</evidence>
<feature type="region of interest" description="Disordered" evidence="1">
    <location>
        <begin position="233"/>
        <end position="344"/>
    </location>
</feature>
<keyword evidence="2" id="KW-0472">Membrane</keyword>
<dbReference type="EMBL" id="BMAT01013976">
    <property type="protein sequence ID" value="GFS24002.1"/>
    <property type="molecule type" value="Genomic_DNA"/>
</dbReference>
<keyword evidence="4" id="KW-1185">Reference proteome</keyword>
<feature type="transmembrane region" description="Helical" evidence="2">
    <location>
        <begin position="6"/>
        <end position="29"/>
    </location>
</feature>
<keyword evidence="2" id="KW-0812">Transmembrane</keyword>
<gene>
    <name evidence="3" type="ORF">ElyMa_006991900</name>
</gene>